<feature type="region of interest" description="Disordered" evidence="2">
    <location>
        <begin position="379"/>
        <end position="407"/>
    </location>
</feature>
<evidence type="ECO:0000256" key="1">
    <source>
        <dbReference type="ARBA" id="ARBA00022448"/>
    </source>
</evidence>
<dbReference type="InterPro" id="IPR026854">
    <property type="entry name" value="VPS13_N"/>
</dbReference>
<reference evidence="6" key="2">
    <citation type="submission" date="2019-09" db="UniProtKB">
        <authorList>
            <consortium name="WormBaseParasite"/>
        </authorList>
    </citation>
    <scope>IDENTIFICATION</scope>
</reference>
<dbReference type="WBParaSite" id="HPBE_0000033701-mRNA-1">
    <property type="protein sequence ID" value="HPBE_0000033701-mRNA-1"/>
    <property type="gene ID" value="HPBE_0000033701"/>
</dbReference>
<protein>
    <submittedName>
        <fullName evidence="6">Ricin B-type lectin domain-containing protein</fullName>
    </submittedName>
</protein>
<feature type="compositionally biased region" description="Polar residues" evidence="2">
    <location>
        <begin position="381"/>
        <end position="403"/>
    </location>
</feature>
<dbReference type="EMBL" id="UZAH01000218">
    <property type="protein sequence ID" value="VDO18720.1"/>
    <property type="molecule type" value="Genomic_DNA"/>
</dbReference>
<dbReference type="AlphaFoldDB" id="A0A3P7TAA1"/>
<accession>A0A3P7TAA1</accession>
<keyword evidence="1" id="KW-0813">Transport</keyword>
<dbReference type="GO" id="GO:0045053">
    <property type="term" value="P:protein retention in Golgi apparatus"/>
    <property type="evidence" value="ECO:0007669"/>
    <property type="project" value="TreeGrafter"/>
</dbReference>
<dbReference type="Pfam" id="PF12624">
    <property type="entry name" value="VPS13_N"/>
    <property type="match status" value="1"/>
</dbReference>
<sequence>MLENIVAWVLNNYIGEYLENLNTDQLSVALLSGQVELENVPLKRTALRKLDLPIEVKSGLLGKLTLSVPITHLRSEPWVLKLSDVLVIIGPPAPDRRYDVEAVERVEQQKKEQMLDELEQRHKAELLSFLGLTVPASQDTWWGASLISTVLNNMQLILNNVHIRYEDDLSLPNGLVFNCGVRIQKMTVQTTNAAGKPGFVEPQEGVKIFKKLELKGFCLYWNSDVKLSKDIDTPKHLRDILAPENPDSAFIIHPCCTELRMERNSSKFPLKGPTPRFKFFLRPDKITVEMTRRQMAELRALNREWARFERARQHRKWRPLTHVGENASAWWKFAYNRISDDTRKVHSRRSWHFALTRARHLNAYCRAYRRRLLAAIDDPTTGRSSADTSVTANSTPSKSSTPVPGSHEDVTIMKQIERDSQYTYHELQLFRETVFRRLMREKSKEKGVDSSHMSDDAFETIDSPVEEIPSSTILNAAHKEETRGLYGWITSFFTQEEQKILDVLHESWDDSTLLRRDVLLAEIAMRLEHITLRFIDTVTLGGIEQRRVLAMDLTGVTSRVELSPRQHSLMVSLAVHDMSVQRLRTGHAPPKSDDELDQSFMFSLAESTKILLAVGRKESVEDNSEPLFRMLYRRRSPRLIVRHSVEGSFRPVSVMYEENALDGLSTLFADDPNVFTSRENLNASNDLSNAEQIASIESHVFVNLHIPNVTMELRRRGWVERVRTSPEWEAGDPFACLTLQNVSMGFVAREAHVSKVKLGIGHLELVDLMEHTTYPLLSTRGKFCVSANEYEGVMVKGPKSELFTATQDPGVVDWVAQW</sequence>
<evidence type="ECO:0000313" key="6">
    <source>
        <dbReference type="WBParaSite" id="HPBE_0000033701-mRNA-1"/>
    </source>
</evidence>
<dbReference type="PANTHER" id="PTHR16166">
    <property type="entry name" value="VACUOLAR PROTEIN SORTING-ASSOCIATED PROTEIN VPS13"/>
    <property type="match status" value="1"/>
</dbReference>
<evidence type="ECO:0000256" key="2">
    <source>
        <dbReference type="SAM" id="MobiDB-lite"/>
    </source>
</evidence>
<keyword evidence="5" id="KW-1185">Reference proteome</keyword>
<gene>
    <name evidence="4" type="ORF">HPBE_LOCUS338</name>
</gene>
<name>A0A3P7TAA1_HELPZ</name>
<dbReference type="OrthoDB" id="272810at2759"/>
<dbReference type="GO" id="GO:0006623">
    <property type="term" value="P:protein targeting to vacuole"/>
    <property type="evidence" value="ECO:0007669"/>
    <property type="project" value="TreeGrafter"/>
</dbReference>
<evidence type="ECO:0000259" key="3">
    <source>
        <dbReference type="Pfam" id="PF12624"/>
    </source>
</evidence>
<evidence type="ECO:0000313" key="4">
    <source>
        <dbReference type="EMBL" id="VDO18720.1"/>
    </source>
</evidence>
<reference evidence="4 5" key="1">
    <citation type="submission" date="2018-11" db="EMBL/GenBank/DDBJ databases">
        <authorList>
            <consortium name="Pathogen Informatics"/>
        </authorList>
    </citation>
    <scope>NUCLEOTIDE SEQUENCE [LARGE SCALE GENOMIC DNA]</scope>
</reference>
<proteinExistence type="predicted"/>
<dbReference type="Proteomes" id="UP000050761">
    <property type="component" value="Unassembled WGS sequence"/>
</dbReference>
<evidence type="ECO:0000313" key="5">
    <source>
        <dbReference type="Proteomes" id="UP000050761"/>
    </source>
</evidence>
<dbReference type="InterPro" id="IPR026847">
    <property type="entry name" value="VPS13"/>
</dbReference>
<dbReference type="PANTHER" id="PTHR16166:SF141">
    <property type="entry name" value="INTERMEMBRANE LIPID TRANSFER PROTEIN VPS13D"/>
    <property type="match status" value="1"/>
</dbReference>
<feature type="domain" description="Chorein N-terminal" evidence="3">
    <location>
        <begin position="1"/>
        <end position="682"/>
    </location>
</feature>
<organism evidence="4">
    <name type="scientific">Heligmosomoides polygyrus</name>
    <name type="common">Parasitic roundworm</name>
    <dbReference type="NCBI Taxonomy" id="6339"/>
    <lineage>
        <taxon>Eukaryota</taxon>
        <taxon>Metazoa</taxon>
        <taxon>Ecdysozoa</taxon>
        <taxon>Nematoda</taxon>
        <taxon>Chromadorea</taxon>
        <taxon>Rhabditida</taxon>
        <taxon>Rhabditina</taxon>
        <taxon>Rhabditomorpha</taxon>
        <taxon>Strongyloidea</taxon>
        <taxon>Heligmosomidae</taxon>
        <taxon>Heligmosomoides</taxon>
    </lineage>
</organism>
<dbReference type="GO" id="GO:0007005">
    <property type="term" value="P:mitochondrion organization"/>
    <property type="evidence" value="ECO:0007669"/>
    <property type="project" value="TreeGrafter"/>
</dbReference>